<dbReference type="SUPFAM" id="SSF103473">
    <property type="entry name" value="MFS general substrate transporter"/>
    <property type="match status" value="1"/>
</dbReference>
<dbReference type="RefSeq" id="XP_001728599.1">
    <property type="nucleotide sequence ID" value="XM_001728547.1"/>
</dbReference>
<gene>
    <name evidence="5" type="ORF">MGL_4264</name>
</gene>
<evidence type="ECO:0000256" key="1">
    <source>
        <dbReference type="ARBA" id="ARBA00004141"/>
    </source>
</evidence>
<feature type="transmembrane region" description="Helical" evidence="3">
    <location>
        <begin position="203"/>
        <end position="223"/>
    </location>
</feature>
<dbReference type="VEuPathDB" id="FungiDB:MGL_4264"/>
<accession>A8QEC3</accession>
<comment type="caution">
    <text evidence="5">The sequence shown here is derived from an EMBL/GenBank/DDBJ whole genome shotgun (WGS) entry which is preliminary data.</text>
</comment>
<evidence type="ECO:0000259" key="4">
    <source>
        <dbReference type="PROSITE" id="PS50850"/>
    </source>
</evidence>
<feature type="transmembrane region" description="Helical" evidence="3">
    <location>
        <begin position="309"/>
        <end position="329"/>
    </location>
</feature>
<evidence type="ECO:0000256" key="3">
    <source>
        <dbReference type="SAM" id="Phobius"/>
    </source>
</evidence>
<protein>
    <recommendedName>
        <fullName evidence="4">Major facilitator superfamily (MFS) profile domain-containing protein</fullName>
    </recommendedName>
</protein>
<feature type="transmembrane region" description="Helical" evidence="3">
    <location>
        <begin position="84"/>
        <end position="104"/>
    </location>
</feature>
<keyword evidence="3" id="KW-1133">Transmembrane helix</keyword>
<dbReference type="InterPro" id="IPR011701">
    <property type="entry name" value="MFS"/>
</dbReference>
<keyword evidence="3" id="KW-0812">Transmembrane</keyword>
<dbReference type="Proteomes" id="UP000008837">
    <property type="component" value="Unassembled WGS sequence"/>
</dbReference>
<feature type="transmembrane region" description="Helical" evidence="3">
    <location>
        <begin position="369"/>
        <end position="389"/>
    </location>
</feature>
<feature type="transmembrane region" description="Helical" evidence="3">
    <location>
        <begin position="281"/>
        <end position="302"/>
    </location>
</feature>
<evidence type="ECO:0000313" key="6">
    <source>
        <dbReference type="Proteomes" id="UP000008837"/>
    </source>
</evidence>
<feature type="transmembrane region" description="Helical" evidence="3">
    <location>
        <begin position="171"/>
        <end position="191"/>
    </location>
</feature>
<dbReference type="GeneID" id="5852907"/>
<dbReference type="InterPro" id="IPR050327">
    <property type="entry name" value="Proton-linked_MCT"/>
</dbReference>
<feature type="domain" description="Major facilitator superfamily (MFS) profile" evidence="4">
    <location>
        <begin position="44"/>
        <end position="425"/>
    </location>
</feature>
<proteinExistence type="inferred from homology"/>
<organism evidence="5 6">
    <name type="scientific">Malassezia globosa (strain ATCC MYA-4612 / CBS 7966)</name>
    <name type="common">Dandruff-associated fungus</name>
    <dbReference type="NCBI Taxonomy" id="425265"/>
    <lineage>
        <taxon>Eukaryota</taxon>
        <taxon>Fungi</taxon>
        <taxon>Dikarya</taxon>
        <taxon>Basidiomycota</taxon>
        <taxon>Ustilaginomycotina</taxon>
        <taxon>Malasseziomycetes</taxon>
        <taxon>Malasseziales</taxon>
        <taxon>Malasseziaceae</taxon>
        <taxon>Malassezia</taxon>
    </lineage>
</organism>
<keyword evidence="3" id="KW-0472">Membrane</keyword>
<feature type="transmembrane region" description="Helical" evidence="3">
    <location>
        <begin position="140"/>
        <end position="159"/>
    </location>
</feature>
<dbReference type="PANTHER" id="PTHR11360">
    <property type="entry name" value="MONOCARBOXYLATE TRANSPORTER"/>
    <property type="match status" value="1"/>
</dbReference>
<dbReference type="Pfam" id="PF07690">
    <property type="entry name" value="MFS_1"/>
    <property type="match status" value="1"/>
</dbReference>
<feature type="transmembrane region" description="Helical" evidence="3">
    <location>
        <begin position="335"/>
        <end position="357"/>
    </location>
</feature>
<dbReference type="InParanoid" id="A8QEC3"/>
<dbReference type="PROSITE" id="PS50850">
    <property type="entry name" value="MFS"/>
    <property type="match status" value="1"/>
</dbReference>
<feature type="transmembrane region" description="Helical" evidence="3">
    <location>
        <begin position="111"/>
        <end position="128"/>
    </location>
</feature>
<dbReference type="GO" id="GO:0022857">
    <property type="term" value="F:transmembrane transporter activity"/>
    <property type="evidence" value="ECO:0007669"/>
    <property type="project" value="InterPro"/>
</dbReference>
<reference evidence="5 6" key="1">
    <citation type="journal article" date="2007" name="Proc. Natl. Acad. Sci. U.S.A.">
        <title>Dandruff-associated Malassezia genomes reveal convergent and divergent virulence traits shared with plant and human fungal pathogens.</title>
        <authorList>
            <person name="Xu J."/>
            <person name="Saunders C.W."/>
            <person name="Hu P."/>
            <person name="Grant R.A."/>
            <person name="Boekhout T."/>
            <person name="Kuramae E.E."/>
            <person name="Kronstad J.W."/>
            <person name="Deangelis Y.M."/>
            <person name="Reeder N.L."/>
            <person name="Johnstone K.R."/>
            <person name="Leland M."/>
            <person name="Fieno A.M."/>
            <person name="Begley W.M."/>
            <person name="Sun Y."/>
            <person name="Lacey M.P."/>
            <person name="Chaudhary T."/>
            <person name="Keough T."/>
            <person name="Chu L."/>
            <person name="Sears R."/>
            <person name="Yuan B."/>
            <person name="Dawson T.L.Jr."/>
        </authorList>
    </citation>
    <scope>NUCLEOTIDE SEQUENCE [LARGE SCALE GENOMIC DNA]</scope>
    <source>
        <strain evidence="6">ATCC MYA-4612 / CBS 7966</strain>
    </source>
</reference>
<feature type="transmembrane region" description="Helical" evidence="3">
    <location>
        <begin position="48"/>
        <end position="72"/>
    </location>
</feature>
<dbReference type="OrthoDB" id="6499973at2759"/>
<keyword evidence="6" id="KW-1185">Reference proteome</keyword>
<dbReference type="Gene3D" id="1.20.1250.20">
    <property type="entry name" value="MFS general substrate transporter like domains"/>
    <property type="match status" value="2"/>
</dbReference>
<dbReference type="InterPro" id="IPR020846">
    <property type="entry name" value="MFS_dom"/>
</dbReference>
<evidence type="ECO:0000313" key="5">
    <source>
        <dbReference type="EMBL" id="EDP41385.1"/>
    </source>
</evidence>
<comment type="subcellular location">
    <subcellularLocation>
        <location evidence="1">Membrane</location>
        <topology evidence="1">Multi-pass membrane protein</topology>
    </subcellularLocation>
</comment>
<dbReference type="GO" id="GO:0016020">
    <property type="term" value="C:membrane"/>
    <property type="evidence" value="ECO:0007669"/>
    <property type="project" value="UniProtKB-SubCell"/>
</dbReference>
<dbReference type="EMBL" id="AAYY01000032">
    <property type="protein sequence ID" value="EDP41385.1"/>
    <property type="molecule type" value="Genomic_DNA"/>
</dbReference>
<dbReference type="KEGG" id="mgl:MGL_4264"/>
<feature type="transmembrane region" description="Helical" evidence="3">
    <location>
        <begin position="401"/>
        <end position="424"/>
    </location>
</feature>
<evidence type="ECO:0000256" key="2">
    <source>
        <dbReference type="ARBA" id="ARBA00006727"/>
    </source>
</evidence>
<dbReference type="OMA" id="CCCTIFA"/>
<dbReference type="InterPro" id="IPR036259">
    <property type="entry name" value="MFS_trans_sf"/>
</dbReference>
<comment type="similarity">
    <text evidence="2">Belongs to the major facilitator superfamily. Monocarboxylate porter (TC 2.A.1.13) family.</text>
</comment>
<sequence>MMPSQRDIAQDQIYTAEPFEDPTPIPVVPLTTETQENRLKNWVSFLQVASAFTFLFCSWGLIGCYGTFFVYFKDHLVPANSASELSWIGSVQTFLAMIVGILTCPLVDKGNMFSMCTAGSIIIVLGVMMDAQSTNYVQVFFSHGICIGLGSGLIYLPCVTCCSEYFSTRRGTALGVATLGSSIGGLIWPVVFNNLQPSIGYVWTMRTIGFMILGLLFFALSCFRPRKEAIEPRRMIAMNVFKDPPFLIFILAYLLCMFGLYVPNFFLPSFGKHSNFSSSIFPYTTCLSKSGGIAGRLLSILLTQRIGAFNLFIPRTIIAAALIFVWVSISQQGSFVTLVILYGFFTGSLLSSVPMLVSMLTEEASEINLRLCMASFISSFGVLLGPPIAGSLLQVEPPKYLHAQLFAGVMLTGSGLCLALARAMKVGLHPIKRF</sequence>
<dbReference type="PANTHER" id="PTHR11360:SF234">
    <property type="entry name" value="MFS-TYPE TRANSPORTER DBAD-RELATED"/>
    <property type="match status" value="1"/>
</dbReference>
<feature type="transmembrane region" description="Helical" evidence="3">
    <location>
        <begin position="244"/>
        <end position="261"/>
    </location>
</feature>
<name>A8QEC3_MALGO</name>
<dbReference type="AlphaFoldDB" id="A8QEC3"/>